<evidence type="ECO:0000313" key="1">
    <source>
        <dbReference type="EMBL" id="KAJ8472034.1"/>
    </source>
</evidence>
<dbReference type="Proteomes" id="UP001222027">
    <property type="component" value="Unassembled WGS sequence"/>
</dbReference>
<dbReference type="EMBL" id="JAQQAF010000007">
    <property type="protein sequence ID" value="KAJ8472034.1"/>
    <property type="molecule type" value="Genomic_DNA"/>
</dbReference>
<keyword evidence="2" id="KW-1185">Reference proteome</keyword>
<dbReference type="AlphaFoldDB" id="A0AAV8Q6A5"/>
<organism evidence="1 2">
    <name type="scientific">Ensete ventricosum</name>
    <name type="common">Abyssinian banana</name>
    <name type="synonym">Musa ensete</name>
    <dbReference type="NCBI Taxonomy" id="4639"/>
    <lineage>
        <taxon>Eukaryota</taxon>
        <taxon>Viridiplantae</taxon>
        <taxon>Streptophyta</taxon>
        <taxon>Embryophyta</taxon>
        <taxon>Tracheophyta</taxon>
        <taxon>Spermatophyta</taxon>
        <taxon>Magnoliopsida</taxon>
        <taxon>Liliopsida</taxon>
        <taxon>Zingiberales</taxon>
        <taxon>Musaceae</taxon>
        <taxon>Ensete</taxon>
    </lineage>
</organism>
<accession>A0AAV8Q6A5</accession>
<evidence type="ECO:0000313" key="2">
    <source>
        <dbReference type="Proteomes" id="UP001222027"/>
    </source>
</evidence>
<proteinExistence type="predicted"/>
<sequence length="96" mass="10493">MLCGYSASHCCDLYRGAQALCLENRLRHEPPCRCLCRDCDIKHRLLCPGSGDEGQGASFCLCFQPSDDDHTRESKEMETVAMDIPIAVGRGVNGTG</sequence>
<gene>
    <name evidence="1" type="ORF">OPV22_026377</name>
</gene>
<comment type="caution">
    <text evidence="1">The sequence shown here is derived from an EMBL/GenBank/DDBJ whole genome shotgun (WGS) entry which is preliminary data.</text>
</comment>
<name>A0AAV8Q6A5_ENSVE</name>
<reference evidence="1 2" key="1">
    <citation type="submission" date="2022-12" db="EMBL/GenBank/DDBJ databases">
        <title>Chromosome-scale assembly of the Ensete ventricosum genome.</title>
        <authorList>
            <person name="Dussert Y."/>
            <person name="Stocks J."/>
            <person name="Wendawek A."/>
            <person name="Woldeyes F."/>
            <person name="Nichols R.A."/>
            <person name="Borrell J.S."/>
        </authorList>
    </citation>
    <scope>NUCLEOTIDE SEQUENCE [LARGE SCALE GENOMIC DNA]</scope>
    <source>
        <strain evidence="2">cv. Maze</strain>
        <tissue evidence="1">Seeds</tissue>
    </source>
</reference>
<protein>
    <submittedName>
        <fullName evidence="1">Uncharacterized protein</fullName>
    </submittedName>
</protein>